<name>A0A1H6G5H0_9EURY</name>
<evidence type="ECO:0000259" key="2">
    <source>
        <dbReference type="PROSITE" id="PS50110"/>
    </source>
</evidence>
<dbReference type="PANTHER" id="PTHR44520:SF2">
    <property type="entry name" value="RESPONSE REGULATOR RCP1"/>
    <property type="match status" value="1"/>
</dbReference>
<accession>A0A1H6G5H0</accession>
<dbReference type="Pfam" id="PF00072">
    <property type="entry name" value="Response_reg"/>
    <property type="match status" value="1"/>
</dbReference>
<dbReference type="CDD" id="cd17557">
    <property type="entry name" value="REC_Rcp-like"/>
    <property type="match status" value="1"/>
</dbReference>
<dbReference type="RefSeq" id="WP_090508179.1">
    <property type="nucleotide sequence ID" value="NZ_FNWL01000005.1"/>
</dbReference>
<dbReference type="GO" id="GO:0000160">
    <property type="term" value="P:phosphorelay signal transduction system"/>
    <property type="evidence" value="ECO:0007669"/>
    <property type="project" value="InterPro"/>
</dbReference>
<dbReference type="Proteomes" id="UP000199112">
    <property type="component" value="Unassembled WGS sequence"/>
</dbReference>
<dbReference type="SMART" id="SM00448">
    <property type="entry name" value="REC"/>
    <property type="match status" value="1"/>
</dbReference>
<dbReference type="EMBL" id="FNWL01000005">
    <property type="protein sequence ID" value="SEH17870.1"/>
    <property type="molecule type" value="Genomic_DNA"/>
</dbReference>
<dbReference type="AlphaFoldDB" id="A0A1H6G5H0"/>
<keyword evidence="4" id="KW-1185">Reference proteome</keyword>
<evidence type="ECO:0000313" key="3">
    <source>
        <dbReference type="EMBL" id="SEH17870.1"/>
    </source>
</evidence>
<protein>
    <submittedName>
        <fullName evidence="3">Response regulator receiver domain-containing protein</fullName>
    </submittedName>
</protein>
<dbReference type="Gene3D" id="3.40.50.2300">
    <property type="match status" value="1"/>
</dbReference>
<evidence type="ECO:0000256" key="1">
    <source>
        <dbReference type="PROSITE-ProRule" id="PRU00169"/>
    </source>
</evidence>
<dbReference type="InterPro" id="IPR011006">
    <property type="entry name" value="CheY-like_superfamily"/>
</dbReference>
<organism evidence="3 4">
    <name type="scientific">Natronorubrum sediminis</name>
    <dbReference type="NCBI Taxonomy" id="640943"/>
    <lineage>
        <taxon>Archaea</taxon>
        <taxon>Methanobacteriati</taxon>
        <taxon>Methanobacteriota</taxon>
        <taxon>Stenosarchaea group</taxon>
        <taxon>Halobacteria</taxon>
        <taxon>Halobacteriales</taxon>
        <taxon>Natrialbaceae</taxon>
        <taxon>Natronorubrum</taxon>
    </lineage>
</organism>
<dbReference type="PROSITE" id="PS50110">
    <property type="entry name" value="RESPONSE_REGULATORY"/>
    <property type="match status" value="1"/>
</dbReference>
<feature type="domain" description="Response regulatory" evidence="2">
    <location>
        <begin position="13"/>
        <end position="138"/>
    </location>
</feature>
<dbReference type="InterPro" id="IPR001789">
    <property type="entry name" value="Sig_transdc_resp-reg_receiver"/>
</dbReference>
<reference evidence="4" key="1">
    <citation type="submission" date="2016-10" db="EMBL/GenBank/DDBJ databases">
        <authorList>
            <person name="Varghese N."/>
            <person name="Submissions S."/>
        </authorList>
    </citation>
    <scope>NUCLEOTIDE SEQUENCE [LARGE SCALE GENOMIC DNA]</scope>
    <source>
        <strain evidence="4">CGMCC 1.8981</strain>
    </source>
</reference>
<dbReference type="InterPro" id="IPR052893">
    <property type="entry name" value="TCS_response_regulator"/>
</dbReference>
<sequence length="152" mass="16993">MAPDSKSEDKRVDILLVEPNPGDTRLFTESFKDAKLKNELYTVSDGDDALDMITQRGAYAETPQPDLILLEPKLPGKNGMDVLSELNNESALEGIPVVVLTSSDMGEDIVKSHELDADQYLQKPVEPEDFIRFVQEIEDLWFAIVQETPAEN</sequence>
<comment type="caution">
    <text evidence="1">Lacks conserved residue(s) required for the propagation of feature annotation.</text>
</comment>
<dbReference type="PANTHER" id="PTHR44520">
    <property type="entry name" value="RESPONSE REGULATOR RCP1-RELATED"/>
    <property type="match status" value="1"/>
</dbReference>
<proteinExistence type="predicted"/>
<gene>
    <name evidence="3" type="ORF">SAMN04487967_3434</name>
</gene>
<dbReference type="OrthoDB" id="9652at2157"/>
<dbReference type="SUPFAM" id="SSF52172">
    <property type="entry name" value="CheY-like"/>
    <property type="match status" value="1"/>
</dbReference>
<evidence type="ECO:0000313" key="4">
    <source>
        <dbReference type="Proteomes" id="UP000199112"/>
    </source>
</evidence>